<dbReference type="Gene3D" id="1.10.357.10">
    <property type="entry name" value="Tetracycline Repressor, domain 2"/>
    <property type="match status" value="1"/>
</dbReference>
<name>A0ABP8BYH9_9ACTN</name>
<dbReference type="Proteomes" id="UP001501710">
    <property type="component" value="Unassembled WGS sequence"/>
</dbReference>
<evidence type="ECO:0000313" key="2">
    <source>
        <dbReference type="Proteomes" id="UP001501710"/>
    </source>
</evidence>
<reference evidence="2" key="1">
    <citation type="journal article" date="2019" name="Int. J. Syst. Evol. Microbiol.">
        <title>The Global Catalogue of Microorganisms (GCM) 10K type strain sequencing project: providing services to taxonomists for standard genome sequencing and annotation.</title>
        <authorList>
            <consortium name="The Broad Institute Genomics Platform"/>
            <consortium name="The Broad Institute Genome Sequencing Center for Infectious Disease"/>
            <person name="Wu L."/>
            <person name="Ma J."/>
        </authorList>
    </citation>
    <scope>NUCLEOTIDE SEQUENCE [LARGE SCALE GENOMIC DNA]</scope>
    <source>
        <strain evidence="2">JCM 17440</strain>
    </source>
</reference>
<protein>
    <recommendedName>
        <fullName evidence="3">Tetracyclin repressor-like C-terminal domain-containing protein</fullName>
    </recommendedName>
</protein>
<keyword evidence="2" id="KW-1185">Reference proteome</keyword>
<organism evidence="1 2">
    <name type="scientific">Actinomadura meridiana</name>
    <dbReference type="NCBI Taxonomy" id="559626"/>
    <lineage>
        <taxon>Bacteria</taxon>
        <taxon>Bacillati</taxon>
        <taxon>Actinomycetota</taxon>
        <taxon>Actinomycetes</taxon>
        <taxon>Streptosporangiales</taxon>
        <taxon>Thermomonosporaceae</taxon>
        <taxon>Actinomadura</taxon>
    </lineage>
</organism>
<dbReference type="EMBL" id="BAABAS010000005">
    <property type="protein sequence ID" value="GAA4230479.1"/>
    <property type="molecule type" value="Genomic_DNA"/>
</dbReference>
<comment type="caution">
    <text evidence="1">The sequence shown here is derived from an EMBL/GenBank/DDBJ whole genome shotgun (WGS) entry which is preliminary data.</text>
</comment>
<accession>A0ABP8BYH9</accession>
<evidence type="ECO:0000313" key="1">
    <source>
        <dbReference type="EMBL" id="GAA4230479.1"/>
    </source>
</evidence>
<gene>
    <name evidence="1" type="ORF">GCM10022254_25400</name>
</gene>
<proteinExistence type="predicted"/>
<evidence type="ECO:0008006" key="3">
    <source>
        <dbReference type="Google" id="ProtNLM"/>
    </source>
</evidence>
<sequence>MAPLDGLLDGVGVHDVRLDSAAAQPRLMRAARDSLRKYGAGPHEPVAALTRYLDAERDLGRILADADTAAVAALLMGTCFQQGFLRYFSVGSDGPAPEESAAREFVRPVLAELLP</sequence>
<dbReference type="RefSeq" id="WP_344894851.1">
    <property type="nucleotide sequence ID" value="NZ_BAABAS010000005.1"/>
</dbReference>